<protein>
    <recommendedName>
        <fullName evidence="2">Calcineurin-like phosphoesterase domain-containing protein</fullName>
    </recommendedName>
</protein>
<dbReference type="AlphaFoldDB" id="A0A6C0ACP8"/>
<dbReference type="Gene3D" id="3.60.21.10">
    <property type="match status" value="1"/>
</dbReference>
<dbReference type="EMBL" id="MN740547">
    <property type="protein sequence ID" value="QHS77412.1"/>
    <property type="molecule type" value="Genomic_DNA"/>
</dbReference>
<reference evidence="3" key="1">
    <citation type="journal article" date="2020" name="Nature">
        <title>Giant virus diversity and host interactions through global metagenomics.</title>
        <authorList>
            <person name="Schulz F."/>
            <person name="Roux S."/>
            <person name="Paez-Espino D."/>
            <person name="Jungbluth S."/>
            <person name="Walsh D.A."/>
            <person name="Denef V.J."/>
            <person name="McMahon K.D."/>
            <person name="Konstantinidis K.T."/>
            <person name="Eloe-Fadrosh E.A."/>
            <person name="Kyrpides N.C."/>
            <person name="Woyke T."/>
        </authorList>
    </citation>
    <scope>NUCLEOTIDE SEQUENCE</scope>
    <source>
        <strain evidence="3">GVMAG-S-1004661-13</strain>
    </source>
</reference>
<proteinExistence type="predicted"/>
<feature type="compositionally biased region" description="Low complexity" evidence="1">
    <location>
        <begin position="17"/>
        <end position="27"/>
    </location>
</feature>
<accession>A0A6C0ACP8</accession>
<feature type="compositionally biased region" description="Basic and acidic residues" evidence="1">
    <location>
        <begin position="1"/>
        <end position="12"/>
    </location>
</feature>
<dbReference type="GO" id="GO:0016787">
    <property type="term" value="F:hydrolase activity"/>
    <property type="evidence" value="ECO:0007669"/>
    <property type="project" value="InterPro"/>
</dbReference>
<dbReference type="PANTHER" id="PTHR46546">
    <property type="entry name" value="SHEWANELLA-LIKE PROTEIN PHOSPHATASE 1"/>
    <property type="match status" value="1"/>
</dbReference>
<dbReference type="InterPro" id="IPR004843">
    <property type="entry name" value="Calcineurin-like_PHP"/>
</dbReference>
<dbReference type="InterPro" id="IPR029052">
    <property type="entry name" value="Metallo-depent_PP-like"/>
</dbReference>
<sequence length="409" mass="45992">MESKQNKKRQNDIDTFSPSSKSSKISKTPLESTLSNMTFDISKNIITPDINGNGQCNPDVRPPVFIEIEKNQRVIGIGDIHGDLKLALQSLVIARVIPYNKYYFTDEKTVQQLYEHLHKVKWIGGNTIVVQVGDQVDRCRPYMRGQNCRDPGVTYMDEPSDIVVLDFFTHLHLKAIQQGGMVISLYGNHELMNMNGDMRYVSKLGIDQFENINLNGRTIKDGLEGRIKFFERGGNYSKILGCSRLSVVVVGSTLFAHAGVIEQYLRRIEVGESPSRETLIKIDNAVKDWVLGLINPENTSFISSIMDRSDSLFWNRILGAIPSDANVTSDNYNETCRKSLDGALEILGLERMVIGHTPFIIQGISPACNKKLYRVDIGASKAFKKFQENYPARPQVLEILEDVSVNVLT</sequence>
<organism evidence="3">
    <name type="scientific">viral metagenome</name>
    <dbReference type="NCBI Taxonomy" id="1070528"/>
    <lineage>
        <taxon>unclassified sequences</taxon>
        <taxon>metagenomes</taxon>
        <taxon>organismal metagenomes</taxon>
    </lineage>
</organism>
<dbReference type="SUPFAM" id="SSF56300">
    <property type="entry name" value="Metallo-dependent phosphatases"/>
    <property type="match status" value="1"/>
</dbReference>
<evidence type="ECO:0000313" key="3">
    <source>
        <dbReference type="EMBL" id="QHS77412.1"/>
    </source>
</evidence>
<evidence type="ECO:0000256" key="1">
    <source>
        <dbReference type="SAM" id="MobiDB-lite"/>
    </source>
</evidence>
<dbReference type="Pfam" id="PF00149">
    <property type="entry name" value="Metallophos"/>
    <property type="match status" value="1"/>
</dbReference>
<dbReference type="PANTHER" id="PTHR46546:SF4">
    <property type="entry name" value="SHEWANELLA-LIKE PROTEIN PHOSPHATASE 1"/>
    <property type="match status" value="1"/>
</dbReference>
<feature type="domain" description="Calcineurin-like phosphoesterase" evidence="2">
    <location>
        <begin position="73"/>
        <end position="264"/>
    </location>
</feature>
<evidence type="ECO:0000259" key="2">
    <source>
        <dbReference type="Pfam" id="PF00149"/>
    </source>
</evidence>
<feature type="region of interest" description="Disordered" evidence="1">
    <location>
        <begin position="1"/>
        <end position="28"/>
    </location>
</feature>
<name>A0A6C0ACP8_9ZZZZ</name>